<name>A0ABY8W675_9ACTN</name>
<keyword evidence="3" id="KW-1185">Reference proteome</keyword>
<evidence type="ECO:0000313" key="3">
    <source>
        <dbReference type="Proteomes" id="UP001240150"/>
    </source>
</evidence>
<dbReference type="SUPFAM" id="SSF53474">
    <property type="entry name" value="alpha/beta-Hydrolases"/>
    <property type="match status" value="1"/>
</dbReference>
<organism evidence="2 3">
    <name type="scientific">Actinoplanes oblitus</name>
    <dbReference type="NCBI Taxonomy" id="3040509"/>
    <lineage>
        <taxon>Bacteria</taxon>
        <taxon>Bacillati</taxon>
        <taxon>Actinomycetota</taxon>
        <taxon>Actinomycetes</taxon>
        <taxon>Micromonosporales</taxon>
        <taxon>Micromonosporaceae</taxon>
        <taxon>Actinoplanes</taxon>
    </lineage>
</organism>
<keyword evidence="2" id="KW-0378">Hydrolase</keyword>
<evidence type="ECO:0000313" key="2">
    <source>
        <dbReference type="EMBL" id="WIM93336.1"/>
    </source>
</evidence>
<dbReference type="GO" id="GO:0016787">
    <property type="term" value="F:hydrolase activity"/>
    <property type="evidence" value="ECO:0007669"/>
    <property type="project" value="UniProtKB-KW"/>
</dbReference>
<dbReference type="PANTHER" id="PTHR46438">
    <property type="entry name" value="ALPHA/BETA-HYDROLASES SUPERFAMILY PROTEIN"/>
    <property type="match status" value="1"/>
</dbReference>
<dbReference type="EMBL" id="CP126980">
    <property type="protein sequence ID" value="WIM93336.1"/>
    <property type="molecule type" value="Genomic_DNA"/>
</dbReference>
<gene>
    <name evidence="2" type="ORF">ACTOB_005313</name>
</gene>
<evidence type="ECO:0000259" key="1">
    <source>
        <dbReference type="Pfam" id="PF12697"/>
    </source>
</evidence>
<dbReference type="Proteomes" id="UP001240150">
    <property type="component" value="Chromosome"/>
</dbReference>
<dbReference type="InterPro" id="IPR029058">
    <property type="entry name" value="AB_hydrolase_fold"/>
</dbReference>
<sequence length="230" mass="24943">MQLNTRTWGDGGKTAVLVHGIMSDSRAWHRAGPRLAALGYRVTAVDLRGHGASPRGSYHPKDWADDLADTLPGHIDLAIGHSLGAVSLSLAADRLDCDRIVYSDPAWLADQLDPPLDPAVFRRFKHATREQIAALNPRWDDTDIDIELATLAVWDDTTVDTVGEATGIGAPAHPRVPSLVQVAEQGFGNRPEPIAAMREGGLTVRVVPGVGHTIHRDDLDAFFDSMRGWL</sequence>
<reference evidence="2 3" key="1">
    <citation type="submission" date="2023-06" db="EMBL/GenBank/DDBJ databases">
        <authorList>
            <person name="Yushchuk O."/>
            <person name="Binda E."/>
            <person name="Ruckert-Reed C."/>
            <person name="Fedorenko V."/>
            <person name="Kalinowski J."/>
            <person name="Marinelli F."/>
        </authorList>
    </citation>
    <scope>NUCLEOTIDE SEQUENCE [LARGE SCALE GENOMIC DNA]</scope>
    <source>
        <strain evidence="2 3">NRRL 3884</strain>
    </source>
</reference>
<dbReference type="Gene3D" id="3.40.50.1820">
    <property type="entry name" value="alpha/beta hydrolase"/>
    <property type="match status" value="1"/>
</dbReference>
<protein>
    <submittedName>
        <fullName evidence="2">Alpha/beta hydrolase</fullName>
    </submittedName>
</protein>
<accession>A0ABY8W675</accession>
<dbReference type="InterPro" id="IPR000073">
    <property type="entry name" value="AB_hydrolase_1"/>
</dbReference>
<dbReference type="Pfam" id="PF12697">
    <property type="entry name" value="Abhydrolase_6"/>
    <property type="match status" value="1"/>
</dbReference>
<feature type="domain" description="AB hydrolase-1" evidence="1">
    <location>
        <begin position="16"/>
        <end position="224"/>
    </location>
</feature>
<dbReference type="RefSeq" id="WP_284914543.1">
    <property type="nucleotide sequence ID" value="NZ_CP126980.1"/>
</dbReference>
<proteinExistence type="predicted"/>